<dbReference type="OrthoDB" id="9801763at2"/>
<dbReference type="InterPro" id="IPR029058">
    <property type="entry name" value="AB_hydrolase_fold"/>
</dbReference>
<accession>A0A1E7QL07</accession>
<gene>
    <name evidence="3" type="ORF">BIY23_01615</name>
</gene>
<dbReference type="AlphaFoldDB" id="A0A1E7QL07"/>
<dbReference type="SUPFAM" id="SSF53474">
    <property type="entry name" value="alpha/beta-Hydrolases"/>
    <property type="match status" value="1"/>
</dbReference>
<comment type="similarity">
    <text evidence="1">Belongs to the AB hydrolase superfamily. AB hydrolase 2 family.</text>
</comment>
<dbReference type="GO" id="GO:0005737">
    <property type="term" value="C:cytoplasm"/>
    <property type="evidence" value="ECO:0007669"/>
    <property type="project" value="TreeGrafter"/>
</dbReference>
<sequence length="215" mass="23544">MIEINGPEICLSGDRKNVIVCLHGWGASGDSFIHVAKIMSKFLPYSHFIAPNAPFVRKTGGGYQWFGLENRAEEILYNGVKHAASIVNCFIDKKLKEMGLNDTQLSLIGFSQGAMLAIHASLTRVQPCSSVVAYSGRFIAPSQVTMDIKSTPEMCIIHGDADDVVPFSCFDLSVQTLKKHGVNIEAHAIHALGHIINDDGIKLGVEFIKRNFCLK</sequence>
<reference evidence="3 4" key="1">
    <citation type="submission" date="2016-09" db="EMBL/GenBank/DDBJ databases">
        <title>Genomic evidence for plant-parasitic nematodes as the earliest Wolbachia hosts.</title>
        <authorList>
            <person name="Brown A.M."/>
            <person name="Wasala S.K."/>
            <person name="Howe D.K."/>
            <person name="Peetz A.B."/>
            <person name="Zasada I.A."/>
            <person name="Denver D.R."/>
        </authorList>
    </citation>
    <scope>NUCLEOTIDE SEQUENCE [LARGE SCALE GENOMIC DNA]</scope>
    <source>
        <strain evidence="4">wPpe</strain>
    </source>
</reference>
<dbReference type="InterPro" id="IPR050565">
    <property type="entry name" value="LYPA1-2/EST-like"/>
</dbReference>
<dbReference type="EMBL" id="MJMG01000001">
    <property type="protein sequence ID" value="OEY87158.1"/>
    <property type="molecule type" value="Genomic_DNA"/>
</dbReference>
<dbReference type="PANTHER" id="PTHR10655">
    <property type="entry name" value="LYSOPHOSPHOLIPASE-RELATED"/>
    <property type="match status" value="1"/>
</dbReference>
<feature type="domain" description="Phospholipase/carboxylesterase/thioesterase" evidence="2">
    <location>
        <begin position="14"/>
        <end position="209"/>
    </location>
</feature>
<protein>
    <submittedName>
        <fullName evidence="3">Phospholipase</fullName>
    </submittedName>
</protein>
<dbReference type="PANTHER" id="PTHR10655:SF70">
    <property type="entry name" value="PHOSPHOLIPASE_CARBOXYLESTERASE_THIOESTERASE DOMAIN-CONTAINING PROTEIN"/>
    <property type="match status" value="1"/>
</dbReference>
<proteinExistence type="inferred from homology"/>
<evidence type="ECO:0000313" key="4">
    <source>
        <dbReference type="Proteomes" id="UP000175679"/>
    </source>
</evidence>
<evidence type="ECO:0000259" key="2">
    <source>
        <dbReference type="Pfam" id="PF02230"/>
    </source>
</evidence>
<dbReference type="RefSeq" id="WP_070064807.1">
    <property type="nucleotide sequence ID" value="NZ_MJMG01000001.1"/>
</dbReference>
<dbReference type="Gene3D" id="3.40.50.1820">
    <property type="entry name" value="alpha/beta hydrolase"/>
    <property type="match status" value="1"/>
</dbReference>
<comment type="caution">
    <text evidence="3">The sequence shown here is derived from an EMBL/GenBank/DDBJ whole genome shotgun (WGS) entry which is preliminary data.</text>
</comment>
<keyword evidence="4" id="KW-1185">Reference proteome</keyword>
<evidence type="ECO:0000256" key="1">
    <source>
        <dbReference type="ARBA" id="ARBA00006499"/>
    </source>
</evidence>
<evidence type="ECO:0000313" key="3">
    <source>
        <dbReference type="EMBL" id="OEY87158.1"/>
    </source>
</evidence>
<dbReference type="InterPro" id="IPR003140">
    <property type="entry name" value="PLipase/COase/thioEstase"/>
</dbReference>
<dbReference type="GO" id="GO:0052689">
    <property type="term" value="F:carboxylic ester hydrolase activity"/>
    <property type="evidence" value="ECO:0007669"/>
    <property type="project" value="TreeGrafter"/>
</dbReference>
<organism evidence="3 4">
    <name type="scientific">Wolbachia pipientis</name>
    <dbReference type="NCBI Taxonomy" id="955"/>
    <lineage>
        <taxon>Bacteria</taxon>
        <taxon>Pseudomonadati</taxon>
        <taxon>Pseudomonadota</taxon>
        <taxon>Alphaproteobacteria</taxon>
        <taxon>Rickettsiales</taxon>
        <taxon>Anaplasmataceae</taxon>
        <taxon>Wolbachieae</taxon>
        <taxon>Wolbachia</taxon>
    </lineage>
</organism>
<dbReference type="Pfam" id="PF02230">
    <property type="entry name" value="Abhydrolase_2"/>
    <property type="match status" value="1"/>
</dbReference>
<dbReference type="Proteomes" id="UP000175679">
    <property type="component" value="Unassembled WGS sequence"/>
</dbReference>
<name>A0A1E7QL07_WOLPI</name>
<dbReference type="GO" id="GO:0008474">
    <property type="term" value="F:palmitoyl-(protein) hydrolase activity"/>
    <property type="evidence" value="ECO:0007669"/>
    <property type="project" value="TreeGrafter"/>
</dbReference>